<dbReference type="Gene3D" id="2.60.40.10">
    <property type="entry name" value="Immunoglobulins"/>
    <property type="match status" value="12"/>
</dbReference>
<dbReference type="InterPro" id="IPR050713">
    <property type="entry name" value="RTP_Phos/Ushers"/>
</dbReference>
<feature type="domain" description="Fibronectin type-III" evidence="2">
    <location>
        <begin position="633"/>
        <end position="719"/>
    </location>
</feature>
<feature type="domain" description="Fibronectin type-III" evidence="2">
    <location>
        <begin position="199"/>
        <end position="286"/>
    </location>
</feature>
<dbReference type="PROSITE" id="PS50853">
    <property type="entry name" value="FN3"/>
    <property type="match status" value="12"/>
</dbReference>
<evidence type="ECO:0000313" key="3">
    <source>
        <dbReference type="Ensembl" id="ENSCCRP00000139435.1"/>
    </source>
</evidence>
<keyword evidence="1" id="KW-0812">Transmembrane</keyword>
<dbReference type="InterPro" id="IPR003961">
    <property type="entry name" value="FN3_dom"/>
</dbReference>
<dbReference type="SUPFAM" id="SSF49265">
    <property type="entry name" value="Fibronectin type III"/>
    <property type="match status" value="7"/>
</dbReference>
<dbReference type="SMART" id="SM00060">
    <property type="entry name" value="FN3"/>
    <property type="match status" value="12"/>
</dbReference>
<feature type="domain" description="Fibronectin type-III" evidence="2">
    <location>
        <begin position="375"/>
        <end position="461"/>
    </location>
</feature>
<dbReference type="GO" id="GO:0043235">
    <property type="term" value="C:receptor complex"/>
    <property type="evidence" value="ECO:0007669"/>
    <property type="project" value="TreeGrafter"/>
</dbReference>
<keyword evidence="1" id="KW-0472">Membrane</keyword>
<feature type="domain" description="Fibronectin type-III" evidence="2">
    <location>
        <begin position="462"/>
        <end position="544"/>
    </location>
</feature>
<sequence>MPFRFLNLHYIKFSGFRFLIPKSLSFLLTEPDVIMNLTAHYITTSSVLLNWTEPNGQSSRYLVEYENNNVTTETNSIEINHLTPGAPYTFRVFAVAADHVTEGRASQISLYTKPDVIMNLTANDITTSSVLLNWTKPNGQSSRYRVEYENNNVVTENNSFEINDLTPGVHYTFRVFAVAADHVTKGRASQISLYTNPDVIRNLTVSNITTASVFLTWEEPAGNRSFFKLKWADDKTSGNSTETTNTSYHITGLTAGVNYTFCITAVTADKSTKGETVCSSQITKPDVIRNLTVTNITTSSVFLTWDKPIGNRYFFQIYWTYEKTNRNLTETSNTFYNITDLTAGVNYTFCITAVAADKSIEGETFCILQYTKPDVIRNLKVSEITTSSVFLIWEEPFGNRYFFKLNWTDGKTSNHVITNNTWYNITGLTAGVNYTFNIAAVAADKSTEGGSVVTSNYTKPDVIMNLTANDITTSSVLLNWTKPNGQSSRYHVEYENNNVATENNSFEINDLTPGVHYTFRVFAVAADHVTEGRASQISLYTNPDVIRNLIVSNITTTSVFLTWEEPVGNRSFFKLKWADDKTSGNSTETTNTSYQITGLTAGVNYTFCITAVTTDKSTKGETVCSSQITKPDVTRNLRVSEITTSSVFLIWEEPFGNRYFFKLNWTDGKTSNHVITNNTWYNITGLTAGVNYTFNIAAVAADKSTEGGSVVTSNYTKPDVIMNLTANDITTSSVLLNWTKPNGQSSRYHVEYENNNVATENNSFEINDLTPGAHYTFRVFAVAADHVTKGRASQISLYTNPDVIRNLTVSNITTSSVFLTWEEPAGNRSFFKLKWADDKTSGNSTETTDTSYQITGLTAGVNYTFCITAVTADKSTKGETVCSSQITKPNVIRNLTVTNITTSSVFLTWDKPIGNRYFFQIYWIYEKTNRNSTETSNTFYNFTDLTAGVNYTFCITAVAGNKSTGETFCISKYTKPNVIRNPRVTNFTSSSVFLTWDEPFGNRDFFRIGWTEKRMIERTIKTSYHATGLTAGVNYTFCITAVTADESTEGITHCISQFTSPSNTESNTWLIVGVVLAVICFLAIITLILFFYSRR</sequence>
<dbReference type="AlphaFoldDB" id="A0A9J8ADQ5"/>
<proteinExistence type="predicted"/>
<evidence type="ECO:0000313" key="4">
    <source>
        <dbReference type="Proteomes" id="UP001108240"/>
    </source>
</evidence>
<feature type="transmembrane region" description="Helical" evidence="1">
    <location>
        <begin position="1069"/>
        <end position="1092"/>
    </location>
</feature>
<dbReference type="InterPro" id="IPR013783">
    <property type="entry name" value="Ig-like_fold"/>
</dbReference>
<keyword evidence="1" id="KW-1133">Transmembrane helix</keyword>
<dbReference type="GeneTree" id="ENSGT00940000156870"/>
<dbReference type="OMA" id="ESEDYYG"/>
<feature type="domain" description="Fibronectin type-III" evidence="2">
    <location>
        <begin position="33"/>
        <end position="116"/>
    </location>
</feature>
<dbReference type="Proteomes" id="UP001108240">
    <property type="component" value="Unplaced"/>
</dbReference>
<dbReference type="PANTHER" id="PTHR46957">
    <property type="entry name" value="CYTOKINE RECEPTOR"/>
    <property type="match status" value="1"/>
</dbReference>
<dbReference type="Ensembl" id="ENSCCRT00000150086.1">
    <property type="protein sequence ID" value="ENSCCRP00000139435.1"/>
    <property type="gene ID" value="ENSCCRG00000070395.1"/>
</dbReference>
<dbReference type="PANTHER" id="PTHR46957:SF10">
    <property type="entry name" value="PROTEIN TYROSINE PHOSPHATASE, RECEPTOR TYPE, H"/>
    <property type="match status" value="1"/>
</dbReference>
<name>A0A9J8ADQ5_CYPCA</name>
<organism evidence="3 4">
    <name type="scientific">Cyprinus carpio carpio</name>
    <dbReference type="NCBI Taxonomy" id="630221"/>
    <lineage>
        <taxon>Eukaryota</taxon>
        <taxon>Metazoa</taxon>
        <taxon>Chordata</taxon>
        <taxon>Craniata</taxon>
        <taxon>Vertebrata</taxon>
        <taxon>Euteleostomi</taxon>
        <taxon>Actinopterygii</taxon>
        <taxon>Neopterygii</taxon>
        <taxon>Teleostei</taxon>
        <taxon>Ostariophysi</taxon>
        <taxon>Cypriniformes</taxon>
        <taxon>Cyprinidae</taxon>
        <taxon>Cyprininae</taxon>
        <taxon>Cyprinus</taxon>
    </lineage>
</organism>
<feature type="domain" description="Fibronectin type-III" evidence="2">
    <location>
        <begin position="720"/>
        <end position="802"/>
    </location>
</feature>
<dbReference type="InterPro" id="IPR036116">
    <property type="entry name" value="FN3_sf"/>
</dbReference>
<accession>A0A9J8ADQ5</accession>
<evidence type="ECO:0000259" key="2">
    <source>
        <dbReference type="PROSITE" id="PS50853"/>
    </source>
</evidence>
<feature type="domain" description="Fibronectin type-III" evidence="2">
    <location>
        <begin position="118"/>
        <end position="198"/>
    </location>
</feature>
<reference evidence="3" key="2">
    <citation type="submission" date="2025-09" db="UniProtKB">
        <authorList>
            <consortium name="Ensembl"/>
        </authorList>
    </citation>
    <scope>IDENTIFICATION</scope>
</reference>
<feature type="domain" description="Fibronectin type-III" evidence="2">
    <location>
        <begin position="978"/>
        <end position="1063"/>
    </location>
</feature>
<feature type="domain" description="Fibronectin type-III" evidence="2">
    <location>
        <begin position="287"/>
        <end position="374"/>
    </location>
</feature>
<feature type="domain" description="Fibronectin type-III" evidence="2">
    <location>
        <begin position="545"/>
        <end position="632"/>
    </location>
</feature>
<feature type="domain" description="Fibronectin type-III" evidence="2">
    <location>
        <begin position="891"/>
        <end position="977"/>
    </location>
</feature>
<reference evidence="3" key="1">
    <citation type="submission" date="2025-08" db="UniProtKB">
        <authorList>
            <consortium name="Ensembl"/>
        </authorList>
    </citation>
    <scope>IDENTIFICATION</scope>
</reference>
<feature type="domain" description="Fibronectin type-III" evidence="2">
    <location>
        <begin position="803"/>
        <end position="890"/>
    </location>
</feature>
<dbReference type="Pfam" id="PF00041">
    <property type="entry name" value="fn3"/>
    <property type="match status" value="12"/>
</dbReference>
<dbReference type="CDD" id="cd00063">
    <property type="entry name" value="FN3"/>
    <property type="match status" value="12"/>
</dbReference>
<evidence type="ECO:0000256" key="1">
    <source>
        <dbReference type="SAM" id="Phobius"/>
    </source>
</evidence>
<protein>
    <recommendedName>
        <fullName evidence="2">Fibronectin type-III domain-containing protein</fullName>
    </recommendedName>
</protein>
<keyword evidence="4" id="KW-1185">Reference proteome</keyword>